<feature type="domain" description="C2H2-type" evidence="3">
    <location>
        <begin position="324"/>
        <end position="351"/>
    </location>
</feature>
<accession>A0A9N9WXK9</accession>
<sequence length="361" mass="42010">MAKKCDFCLNKLKANEGFNVKEIVIDKNPGIIKLSDVLLDLFFCELDVSNICPECMDTISKQFIFKQKIRKNIQMPSSNVIVQISKFFSKTKETMSTSEHLDILSIFPERRKRFVETVQKFSPEICIMPPIIKEILPNNSNSMNKTHSIINKKTVSCNSSETESNGSNYNVNKSIQKRKKKSGKARNFKGTKKQKSVSMDSIVKDEPVTESCEEQPKKFEFFLCDQNDTVFRKSRTVLNTSRLNLTKEQEGWINETMESTERNENFYSCKFCFKDLKSSTAMCYHYINRHLLKKLTKKQVWVAHKIKEGIIQVECENGLKMTKWKCTECSKIYNNQPGIRYHLTKHLKDDFNDIFEISDVK</sequence>
<dbReference type="GO" id="GO:0008270">
    <property type="term" value="F:zinc ion binding"/>
    <property type="evidence" value="ECO:0007669"/>
    <property type="project" value="UniProtKB-KW"/>
</dbReference>
<name>A0A9N9WXK9_9DIPT</name>
<protein>
    <recommendedName>
        <fullName evidence="3">C2H2-type domain-containing protein</fullName>
    </recommendedName>
</protein>
<keyword evidence="1" id="KW-0479">Metal-binding</keyword>
<reference evidence="4" key="1">
    <citation type="submission" date="2022-01" db="EMBL/GenBank/DDBJ databases">
        <authorList>
            <person name="King R."/>
        </authorList>
    </citation>
    <scope>NUCLEOTIDE SEQUENCE</scope>
</reference>
<dbReference type="EMBL" id="OU895879">
    <property type="protein sequence ID" value="CAG9807825.1"/>
    <property type="molecule type" value="Genomic_DNA"/>
</dbReference>
<organism evidence="4 5">
    <name type="scientific">Chironomus riparius</name>
    <dbReference type="NCBI Taxonomy" id="315576"/>
    <lineage>
        <taxon>Eukaryota</taxon>
        <taxon>Metazoa</taxon>
        <taxon>Ecdysozoa</taxon>
        <taxon>Arthropoda</taxon>
        <taxon>Hexapoda</taxon>
        <taxon>Insecta</taxon>
        <taxon>Pterygota</taxon>
        <taxon>Neoptera</taxon>
        <taxon>Endopterygota</taxon>
        <taxon>Diptera</taxon>
        <taxon>Nematocera</taxon>
        <taxon>Chironomoidea</taxon>
        <taxon>Chironomidae</taxon>
        <taxon>Chironominae</taxon>
        <taxon>Chironomus</taxon>
    </lineage>
</organism>
<reference evidence="4" key="2">
    <citation type="submission" date="2022-10" db="EMBL/GenBank/DDBJ databases">
        <authorList>
            <consortium name="ENA_rothamsted_submissions"/>
            <consortium name="culmorum"/>
            <person name="King R."/>
        </authorList>
    </citation>
    <scope>NUCLEOTIDE SEQUENCE</scope>
</reference>
<dbReference type="SMART" id="SM00355">
    <property type="entry name" value="ZnF_C2H2"/>
    <property type="match status" value="2"/>
</dbReference>
<evidence type="ECO:0000313" key="4">
    <source>
        <dbReference type="EMBL" id="CAG9807825.1"/>
    </source>
</evidence>
<dbReference type="PROSITE" id="PS50157">
    <property type="entry name" value="ZINC_FINGER_C2H2_2"/>
    <property type="match status" value="1"/>
</dbReference>
<evidence type="ECO:0000256" key="1">
    <source>
        <dbReference type="PROSITE-ProRule" id="PRU00042"/>
    </source>
</evidence>
<keyword evidence="1" id="KW-0863">Zinc-finger</keyword>
<keyword evidence="5" id="KW-1185">Reference proteome</keyword>
<proteinExistence type="predicted"/>
<dbReference type="OrthoDB" id="10547453at2759"/>
<dbReference type="PROSITE" id="PS00028">
    <property type="entry name" value="ZINC_FINGER_C2H2_1"/>
    <property type="match status" value="2"/>
</dbReference>
<feature type="compositionally biased region" description="Basic residues" evidence="2">
    <location>
        <begin position="175"/>
        <end position="195"/>
    </location>
</feature>
<keyword evidence="1" id="KW-0862">Zinc</keyword>
<dbReference type="InterPro" id="IPR013087">
    <property type="entry name" value="Znf_C2H2_type"/>
</dbReference>
<dbReference type="Proteomes" id="UP001153620">
    <property type="component" value="Chromosome 3"/>
</dbReference>
<gene>
    <name evidence="4" type="ORF">CHIRRI_LOCUS10671</name>
</gene>
<evidence type="ECO:0000313" key="5">
    <source>
        <dbReference type="Proteomes" id="UP001153620"/>
    </source>
</evidence>
<evidence type="ECO:0000256" key="2">
    <source>
        <dbReference type="SAM" id="MobiDB-lite"/>
    </source>
</evidence>
<feature type="region of interest" description="Disordered" evidence="2">
    <location>
        <begin position="175"/>
        <end position="200"/>
    </location>
</feature>
<dbReference type="AlphaFoldDB" id="A0A9N9WXK9"/>
<evidence type="ECO:0000259" key="3">
    <source>
        <dbReference type="PROSITE" id="PS50157"/>
    </source>
</evidence>